<sequence length="309" mass="33543">MPADPLSIGHIDRLDPVLREVAMTRTVFTADAIPLIRESMNQRRFEAARQDSAGVMIEHAVAETVPVRIYRSVAGTTPVVVYCHAGGFAVGNLDTDHRQCLELVRRVGCSVVSVDYRLAPEHPYPAALQDASAVLNWVADNAVHLNMDPDRLAVAGSSAGAGLAAGLAQLAADGELPPVVLQLLHQPVLDDRPTASRREFRDTPAFDGEGAELMWRHYLGDQPARAPAVPGRRSRLSGFAPAFITCAEIDPFRDEAVEYALRLLRAGVSTELHVFPGACHGFDSLLPEWSASQRLFALQGDALARAFRR</sequence>
<gene>
    <name evidence="3" type="ORF">A5636_00710</name>
</gene>
<dbReference type="RefSeq" id="WP_065159610.1">
    <property type="nucleotide sequence ID" value="NZ_LZLQ01000100.1"/>
</dbReference>
<dbReference type="PANTHER" id="PTHR48081:SF8">
    <property type="entry name" value="ALPHA_BETA HYDROLASE FOLD-3 DOMAIN-CONTAINING PROTEIN-RELATED"/>
    <property type="match status" value="1"/>
</dbReference>
<dbReference type="EMBL" id="LZLQ01000100">
    <property type="protein sequence ID" value="OBK14131.1"/>
    <property type="molecule type" value="Genomic_DNA"/>
</dbReference>
<evidence type="ECO:0000313" key="3">
    <source>
        <dbReference type="EMBL" id="OBK14131.1"/>
    </source>
</evidence>
<dbReference type="PANTHER" id="PTHR48081">
    <property type="entry name" value="AB HYDROLASE SUPERFAMILY PROTEIN C4A8.06C"/>
    <property type="match status" value="1"/>
</dbReference>
<dbReference type="SUPFAM" id="SSF53474">
    <property type="entry name" value="alpha/beta-Hydrolases"/>
    <property type="match status" value="1"/>
</dbReference>
<evidence type="ECO:0000256" key="1">
    <source>
        <dbReference type="ARBA" id="ARBA00022801"/>
    </source>
</evidence>
<dbReference type="InterPro" id="IPR013094">
    <property type="entry name" value="AB_hydrolase_3"/>
</dbReference>
<dbReference type="InterPro" id="IPR029058">
    <property type="entry name" value="AB_hydrolase_fold"/>
</dbReference>
<comment type="caution">
    <text evidence="3">The sequence shown here is derived from an EMBL/GenBank/DDBJ whole genome shotgun (WGS) entry which is preliminary data.</text>
</comment>
<dbReference type="Gene3D" id="3.40.50.1820">
    <property type="entry name" value="alpha/beta hydrolase"/>
    <property type="match status" value="1"/>
</dbReference>
<name>A0A1A3MX77_MYCAS</name>
<feature type="domain" description="Alpha/beta hydrolase fold-3" evidence="2">
    <location>
        <begin position="80"/>
        <end position="282"/>
    </location>
</feature>
<dbReference type="Pfam" id="PF07859">
    <property type="entry name" value="Abhydrolase_3"/>
    <property type="match status" value="1"/>
</dbReference>
<dbReference type="InterPro" id="IPR050300">
    <property type="entry name" value="GDXG_lipolytic_enzyme"/>
</dbReference>
<proteinExistence type="predicted"/>
<evidence type="ECO:0000259" key="2">
    <source>
        <dbReference type="Pfam" id="PF07859"/>
    </source>
</evidence>
<dbReference type="AlphaFoldDB" id="A0A1A3MX77"/>
<keyword evidence="1 3" id="KW-0378">Hydrolase</keyword>
<protein>
    <submittedName>
        <fullName evidence="3">Alpha/beta hydrolase</fullName>
    </submittedName>
</protein>
<reference evidence="4" key="1">
    <citation type="submission" date="2016-06" db="EMBL/GenBank/DDBJ databases">
        <authorList>
            <person name="Sutton G."/>
            <person name="Brinkac L."/>
            <person name="Sanka R."/>
            <person name="Adams M."/>
            <person name="Lau E."/>
            <person name="Garcia-Basteiro A."/>
            <person name="Lopez-Varela E."/>
            <person name="Palencia S."/>
        </authorList>
    </citation>
    <scope>NUCLEOTIDE SEQUENCE [LARGE SCALE GENOMIC DNA]</scope>
    <source>
        <strain evidence="4">1245139.5</strain>
    </source>
</reference>
<evidence type="ECO:0000313" key="4">
    <source>
        <dbReference type="Proteomes" id="UP000093629"/>
    </source>
</evidence>
<organism evidence="3 4">
    <name type="scientific">Mycobacterium asiaticum</name>
    <dbReference type="NCBI Taxonomy" id="1790"/>
    <lineage>
        <taxon>Bacteria</taxon>
        <taxon>Bacillati</taxon>
        <taxon>Actinomycetota</taxon>
        <taxon>Actinomycetes</taxon>
        <taxon>Mycobacteriales</taxon>
        <taxon>Mycobacteriaceae</taxon>
        <taxon>Mycobacterium</taxon>
    </lineage>
</organism>
<accession>A0A1A3MX77</accession>
<dbReference type="GO" id="GO:0016787">
    <property type="term" value="F:hydrolase activity"/>
    <property type="evidence" value="ECO:0007669"/>
    <property type="project" value="UniProtKB-KW"/>
</dbReference>
<dbReference type="Proteomes" id="UP000093629">
    <property type="component" value="Unassembled WGS sequence"/>
</dbReference>
<keyword evidence="4" id="KW-1185">Reference proteome</keyword>
<dbReference type="OrthoDB" id="3181909at2"/>